<evidence type="ECO:0000313" key="5">
    <source>
        <dbReference type="Proteomes" id="UP000001890"/>
    </source>
</evidence>
<dbReference type="PANTHER" id="PTHR43022">
    <property type="entry name" value="PROTEIN SMF"/>
    <property type="match status" value="1"/>
</dbReference>
<dbReference type="AlphaFoldDB" id="D2UG26"/>
<dbReference type="Gene3D" id="1.10.10.10">
    <property type="entry name" value="Winged helix-like DNA-binding domain superfamily/Winged helix DNA-binding domain"/>
    <property type="match status" value="1"/>
</dbReference>
<feature type="domain" description="Smf/DprA SLOG" evidence="2">
    <location>
        <begin position="86"/>
        <end position="293"/>
    </location>
</feature>
<organism evidence="4 5">
    <name type="scientific">Xanthomonas albilineans (strain GPE PC73 / CFBP 7063)</name>
    <dbReference type="NCBI Taxonomy" id="380358"/>
    <lineage>
        <taxon>Bacteria</taxon>
        <taxon>Pseudomonadati</taxon>
        <taxon>Pseudomonadota</taxon>
        <taxon>Gammaproteobacteria</taxon>
        <taxon>Lysobacterales</taxon>
        <taxon>Lysobacteraceae</taxon>
        <taxon>Xanthomonas</taxon>
    </lineage>
</organism>
<evidence type="ECO:0000259" key="2">
    <source>
        <dbReference type="Pfam" id="PF02481"/>
    </source>
</evidence>
<name>D2UG26_XANAP</name>
<dbReference type="PATRIC" id="fig|29447.3.peg.2820"/>
<dbReference type="InterPro" id="IPR003488">
    <property type="entry name" value="DprA"/>
</dbReference>
<dbReference type="Pfam" id="PF17782">
    <property type="entry name" value="WHD_DprA"/>
    <property type="match status" value="1"/>
</dbReference>
<dbReference type="KEGG" id="xal:XALC_2860"/>
<dbReference type="Gene3D" id="3.40.50.450">
    <property type="match status" value="1"/>
</dbReference>
<dbReference type="InterPro" id="IPR041614">
    <property type="entry name" value="DprA_WH"/>
</dbReference>
<evidence type="ECO:0000259" key="3">
    <source>
        <dbReference type="Pfam" id="PF17782"/>
    </source>
</evidence>
<protein>
    <submittedName>
        <fullName evidence="4">Putative dna processing chain a protein</fullName>
    </submittedName>
</protein>
<proteinExistence type="inferred from homology"/>
<dbReference type="Proteomes" id="UP000001890">
    <property type="component" value="Chromosome"/>
</dbReference>
<evidence type="ECO:0000313" key="4">
    <source>
        <dbReference type="EMBL" id="CBA17337.1"/>
    </source>
</evidence>
<dbReference type="Pfam" id="PF02481">
    <property type="entry name" value="DNA_processg_A"/>
    <property type="match status" value="1"/>
</dbReference>
<dbReference type="InterPro" id="IPR036388">
    <property type="entry name" value="WH-like_DNA-bd_sf"/>
</dbReference>
<dbReference type="STRING" id="380358.XALC_2860"/>
<dbReference type="SUPFAM" id="SSF102405">
    <property type="entry name" value="MCP/YpsA-like"/>
    <property type="match status" value="1"/>
</dbReference>
<gene>
    <name evidence="4" type="primary">DprA</name>
    <name evidence="4" type="ordered locus">XALc_2860</name>
</gene>
<dbReference type="EMBL" id="FP565176">
    <property type="protein sequence ID" value="CBA17337.1"/>
    <property type="molecule type" value="Genomic_DNA"/>
</dbReference>
<keyword evidence="5" id="KW-1185">Reference proteome</keyword>
<feature type="domain" description="DprA winged helix" evidence="3">
    <location>
        <begin position="325"/>
        <end position="378"/>
    </location>
</feature>
<dbReference type="OrthoDB" id="9785707at2"/>
<sequence length="384" mass="40088">MSHAPQFSNSDDGDTSLLALSLAGGACAPRRRLLQRHGSPATALDAGPIAWRAAGLEPAQIAALRQPDYDALDNAQRWLAGPRRHLLGCHDPDYPALLLRTPNPPLALYVEGDPSILWHPAVAIVGSRAPSAGGRDNAACFALALTAAGIAVTSGMAAGIDAAAHTAALSHQGGLTLAVVGTGADLAYPRQHAELRERIATHGAVISEHPPGTPPRAGHFPARNRIIAGLSLATLVIEAATRSGALITARLSAEAGREVFALPGSIHNPLARGCHRLIRDGAGLVESAEEVIAGIGPLAAQLADALRTRLSPPTQGTTVERRTTPDFPNPDYQNLWQALGHDPLCMDSLITRSGLTAAAVSSMLLTMELDGYVAVERGRYTRKP</sequence>
<dbReference type="RefSeq" id="WP_012917330.1">
    <property type="nucleotide sequence ID" value="NC_013722.1"/>
</dbReference>
<dbReference type="eggNOG" id="COG0758">
    <property type="taxonomic scope" value="Bacteria"/>
</dbReference>
<evidence type="ECO:0000256" key="1">
    <source>
        <dbReference type="ARBA" id="ARBA00006525"/>
    </source>
</evidence>
<dbReference type="InterPro" id="IPR057666">
    <property type="entry name" value="DrpA_SLOG"/>
</dbReference>
<comment type="similarity">
    <text evidence="1">Belongs to the DprA/Smf family.</text>
</comment>
<dbReference type="PANTHER" id="PTHR43022:SF1">
    <property type="entry name" value="PROTEIN SMF"/>
    <property type="match status" value="1"/>
</dbReference>
<reference evidence="4 5" key="1">
    <citation type="journal article" date="2009" name="BMC Genomics">
        <title>The complete genome sequence of Xanthomonas albilineans provides new insights into the reductive genome evolution of the xylem-limited Xanthomonadaceae.</title>
        <authorList>
            <person name="Pieretti I."/>
            <person name="Royer M."/>
            <person name="Barbe V."/>
            <person name="Carrere S."/>
            <person name="Koebnik R."/>
            <person name="Cociancich S."/>
            <person name="Couloux A."/>
            <person name="Darrasse A."/>
            <person name="Gouzy J."/>
            <person name="Jacques M.A."/>
            <person name="Lauber E."/>
            <person name="Manceau C."/>
            <person name="Mangenot S."/>
            <person name="Poussier S."/>
            <person name="Segurens B."/>
            <person name="Szurek B."/>
            <person name="Verdier V."/>
            <person name="Arlat M."/>
            <person name="Rott P."/>
        </authorList>
    </citation>
    <scope>NUCLEOTIDE SEQUENCE [LARGE SCALE GENOMIC DNA]</scope>
    <source>
        <strain evidence="5">GPE PC73 / CFBP 7063</strain>
    </source>
</reference>
<dbReference type="NCBIfam" id="TIGR00732">
    <property type="entry name" value="dprA"/>
    <property type="match status" value="1"/>
</dbReference>
<dbReference type="GeneID" id="57878168"/>
<dbReference type="GO" id="GO:0009294">
    <property type="term" value="P:DNA-mediated transformation"/>
    <property type="evidence" value="ECO:0007669"/>
    <property type="project" value="InterPro"/>
</dbReference>
<accession>D2UG26</accession>